<evidence type="ECO:0000259" key="4">
    <source>
        <dbReference type="Pfam" id="PF01979"/>
    </source>
</evidence>
<dbReference type="InterPro" id="IPR054418">
    <property type="entry name" value="MQNX/HUTI_composite_N"/>
</dbReference>
<dbReference type="EMBL" id="CP024988">
    <property type="protein sequence ID" value="AWT26587.1"/>
    <property type="molecule type" value="Genomic_DNA"/>
</dbReference>
<name>A0A2Z3YWZ5_9CORY</name>
<dbReference type="OrthoDB" id="3189065at2"/>
<dbReference type="Gene3D" id="2.30.40.10">
    <property type="entry name" value="Urease, subunit C, domain 1"/>
    <property type="match status" value="1"/>
</dbReference>
<dbReference type="EC" id="3.5.4.32" evidence="6"/>
<reference evidence="7" key="1">
    <citation type="submission" date="2017-11" db="EMBL/GenBank/DDBJ databases">
        <title>Otitis media/interna in a cat caused by the recently described species Corynebacterium provencense.</title>
        <authorList>
            <person name="Kittl S."/>
            <person name="Brodard I."/>
            <person name="Rychener L."/>
            <person name="Jores J."/>
            <person name="Roosje P."/>
            <person name="Gobeli Brawand S."/>
        </authorList>
    </citation>
    <scope>NUCLEOTIDE SEQUENCE [LARGE SCALE GENOMIC DNA]</scope>
    <source>
        <strain evidence="7">17KM38</strain>
    </source>
</reference>
<keyword evidence="2 6" id="KW-0378">Hydrolase</keyword>
<evidence type="ECO:0000259" key="5">
    <source>
        <dbReference type="Pfam" id="PF22039"/>
    </source>
</evidence>
<keyword evidence="3" id="KW-0862">Zinc</keyword>
<dbReference type="PANTHER" id="PTHR43794">
    <property type="entry name" value="AMINOHYDROLASE SSNA-RELATED"/>
    <property type="match status" value="1"/>
</dbReference>
<dbReference type="Proteomes" id="UP000247696">
    <property type="component" value="Chromosome"/>
</dbReference>
<dbReference type="AlphaFoldDB" id="A0A2Z3YWZ5"/>
<dbReference type="KEGG" id="cpre:Csp1_18110"/>
<dbReference type="InterPro" id="IPR050287">
    <property type="entry name" value="MTA/SAH_deaminase"/>
</dbReference>
<protein>
    <submittedName>
        <fullName evidence="6">8-oxoguanine deaminase</fullName>
        <ecNumber evidence="6">3.5.4.32</ecNumber>
    </submittedName>
</protein>
<dbReference type="RefSeq" id="WP_110481596.1">
    <property type="nucleotide sequence ID" value="NZ_CP024988.1"/>
</dbReference>
<evidence type="ECO:0000256" key="3">
    <source>
        <dbReference type="ARBA" id="ARBA00022833"/>
    </source>
</evidence>
<dbReference type="GO" id="GO:0102127">
    <property type="term" value="F:8-oxoguanine deaminase activity"/>
    <property type="evidence" value="ECO:0007669"/>
    <property type="project" value="UniProtKB-EC"/>
</dbReference>
<sequence>MIQQLQEIDTLIQNAYVVTFDDRGTVIPDGALAVHGGKIVEVGTTSDLRGRYSPAERIFASGRIAMPGLTDAHLHTAQTLMRGLLPTLGMTRPLRSPTWQEYLVPFENGLTPDDVRLSGELAYSAMLTSGTTSFFEAGGPHPDQMAEAAVTTGIRGAVSLSTMDGGNRIPGSMTMTTDEALQRNVELVERWPKDPDGSTRVTACMSLRQIITCTPELVQGIHREARNHGVKVHTHLVEGTYEIDYALENFGKRPVDYLLDLGVFDDTLHGAHSILAGDEDITKYVVHGVSACHCAKGNYAIGTPPAVRMWRRGVNIGLGTDGVANAGTLDLFRVAAIARVGQEHVEGMTVHNRDGIGLEEPLRMGVLGGARAMAADSYTGTLESGKRADVVLLRTDSPDAWAYSSPEAFLFECASGRDVDRVLVDGATVVKDGEVVTVDTGEIRMKAAARQKELAKNIA</sequence>
<dbReference type="InterPro" id="IPR006680">
    <property type="entry name" value="Amidohydro-rel"/>
</dbReference>
<evidence type="ECO:0000313" key="6">
    <source>
        <dbReference type="EMBL" id="AWT26587.1"/>
    </source>
</evidence>
<evidence type="ECO:0000256" key="1">
    <source>
        <dbReference type="ARBA" id="ARBA00022723"/>
    </source>
</evidence>
<organism evidence="6 7">
    <name type="scientific">Corynebacterium provencense</name>
    <dbReference type="NCBI Taxonomy" id="1737425"/>
    <lineage>
        <taxon>Bacteria</taxon>
        <taxon>Bacillati</taxon>
        <taxon>Actinomycetota</taxon>
        <taxon>Actinomycetes</taxon>
        <taxon>Mycobacteriales</taxon>
        <taxon>Corynebacteriaceae</taxon>
        <taxon>Corynebacterium</taxon>
    </lineage>
</organism>
<dbReference type="Pfam" id="PF01979">
    <property type="entry name" value="Amidohydro_1"/>
    <property type="match status" value="1"/>
</dbReference>
<evidence type="ECO:0000313" key="7">
    <source>
        <dbReference type="Proteomes" id="UP000247696"/>
    </source>
</evidence>
<keyword evidence="1" id="KW-0479">Metal-binding</keyword>
<keyword evidence="7" id="KW-1185">Reference proteome</keyword>
<evidence type="ECO:0000256" key="2">
    <source>
        <dbReference type="ARBA" id="ARBA00022801"/>
    </source>
</evidence>
<dbReference type="PANTHER" id="PTHR43794:SF11">
    <property type="entry name" value="AMIDOHYDROLASE-RELATED DOMAIN-CONTAINING PROTEIN"/>
    <property type="match status" value="1"/>
</dbReference>
<gene>
    <name evidence="6" type="ORF">Csp1_18110</name>
</gene>
<dbReference type="STRING" id="1737425.GCA_900049755_01054"/>
<dbReference type="InterPro" id="IPR011059">
    <property type="entry name" value="Metal-dep_hydrolase_composite"/>
</dbReference>
<accession>A0A2Z3YWZ5</accession>
<feature type="domain" description="Amidohydrolase-related" evidence="4">
    <location>
        <begin position="64"/>
        <end position="429"/>
    </location>
</feature>
<dbReference type="SUPFAM" id="SSF51556">
    <property type="entry name" value="Metallo-dependent hydrolases"/>
    <property type="match status" value="1"/>
</dbReference>
<dbReference type="InterPro" id="IPR032466">
    <property type="entry name" value="Metal_Hydrolase"/>
</dbReference>
<dbReference type="Pfam" id="PF22039">
    <property type="entry name" value="HUTI_composite_bact"/>
    <property type="match status" value="1"/>
</dbReference>
<proteinExistence type="predicted"/>
<dbReference type="GO" id="GO:0046872">
    <property type="term" value="F:metal ion binding"/>
    <property type="evidence" value="ECO:0007669"/>
    <property type="project" value="UniProtKB-KW"/>
</dbReference>
<feature type="domain" description="Aminodeoxyfutalosine deaminase/Imidazolonepropionase-like composite" evidence="5">
    <location>
        <begin position="30"/>
        <end position="52"/>
    </location>
</feature>
<dbReference type="SUPFAM" id="SSF51338">
    <property type="entry name" value="Composite domain of metallo-dependent hydrolases"/>
    <property type="match status" value="1"/>
</dbReference>
<dbReference type="Gene3D" id="3.20.20.140">
    <property type="entry name" value="Metal-dependent hydrolases"/>
    <property type="match status" value="1"/>
</dbReference>